<keyword evidence="2" id="KW-0479">Metal-binding</keyword>
<keyword evidence="3" id="KW-0805">Transcription regulation</keyword>
<dbReference type="SUPFAM" id="SSF57701">
    <property type="entry name" value="Zn2/Cys6 DNA-binding domain"/>
    <property type="match status" value="1"/>
</dbReference>
<reference evidence="9" key="3">
    <citation type="submission" date="2024-02" db="EMBL/GenBank/DDBJ databases">
        <title>Comparative genomics of Cryptococcus and Kwoniella reveals pathogenesis evolution and contrasting modes of karyotype evolution via chromosome fusion or intercentromeric recombination.</title>
        <authorList>
            <person name="Coelho M.A."/>
            <person name="David-Palma M."/>
            <person name="Shea T."/>
            <person name="Bowers K."/>
            <person name="McGinley-Smith S."/>
            <person name="Mohammad A.W."/>
            <person name="Gnirke A."/>
            <person name="Yurkov A.M."/>
            <person name="Nowrousian M."/>
            <person name="Sun S."/>
            <person name="Cuomo C.A."/>
            <person name="Heitman J."/>
        </authorList>
    </citation>
    <scope>NUCLEOTIDE SEQUENCE</scope>
    <source>
        <strain evidence="9">CBS 10117</strain>
    </source>
</reference>
<dbReference type="GeneID" id="28968247"/>
<feature type="compositionally biased region" description="Low complexity" evidence="6">
    <location>
        <begin position="82"/>
        <end position="96"/>
    </location>
</feature>
<dbReference type="AlphaFoldDB" id="A0A1A6A574"/>
<dbReference type="GO" id="GO:0008270">
    <property type="term" value="F:zinc ion binding"/>
    <property type="evidence" value="ECO:0007669"/>
    <property type="project" value="InterPro"/>
</dbReference>
<dbReference type="OrthoDB" id="2309723at2759"/>
<dbReference type="GO" id="GO:0006351">
    <property type="term" value="P:DNA-templated transcription"/>
    <property type="evidence" value="ECO:0007669"/>
    <property type="project" value="InterPro"/>
</dbReference>
<dbReference type="Gene3D" id="4.10.240.10">
    <property type="entry name" value="Zn(2)-C6 fungal-type DNA-binding domain"/>
    <property type="match status" value="1"/>
</dbReference>
<keyword evidence="10" id="KW-1185">Reference proteome</keyword>
<sequence>MPAATKTRPLARGDACQACKSRKVRCPAQKPACANCVRKNRECIYQPVTRRDRAPLSRSESNEQAHPPIPHHSFSYDPFPQSGESSSSNNAPSGSSFTAPSQNSYSLDPSLLLAPPQPAMTPNEDNWMQGMVGLLPPMMGSLQDLPAPWDSVDITALLGGQLAGNMQDINQKELSEIERDHLLLLYFTGQRLMGVDMHISSFYKRLQSTEPLERPHPCLLNAIYLMTCRQSPLESLRKQEKTFFTRAKQLIDEALASEHSIFDAIRAGTMVVTYLFGLNRQREGWAIMGQTIGLAVAVGLDRIESSVDLDNITKMTAAETYLPRATTHVELADRIYAFWTLYLVHKCVCVGFELSSGFDLGRITTPLPRPWEEYETADSHLSTCDRRITDIFDSTSTFHSCDEKHIPEFGYLLCAAELMHQVSLRPKERAEQERLESSLKMLNSNIPPELKKTEKDEEGRPTIRSDTATLQLITLCTEMFLYSLDRSLGRPDPRALEVARRILGILHLLKDSGIGDINVFAIIIWVRVACLLVWESKRLEAAGDAFTAASYEKDVQFICNTLQNMSHIKLAASCLEAIQSLWAADVSIFTSPNGLPEI</sequence>
<dbReference type="InterPro" id="IPR001138">
    <property type="entry name" value="Zn2Cys6_DnaBD"/>
</dbReference>
<dbReference type="InterPro" id="IPR036864">
    <property type="entry name" value="Zn2-C6_fun-type_DNA-bd_sf"/>
</dbReference>
<organism evidence="8">
    <name type="scientific">Kwoniella dejecticola CBS 10117</name>
    <dbReference type="NCBI Taxonomy" id="1296121"/>
    <lineage>
        <taxon>Eukaryota</taxon>
        <taxon>Fungi</taxon>
        <taxon>Dikarya</taxon>
        <taxon>Basidiomycota</taxon>
        <taxon>Agaricomycotina</taxon>
        <taxon>Tremellomycetes</taxon>
        <taxon>Tremellales</taxon>
        <taxon>Cryptococcaceae</taxon>
        <taxon>Kwoniella</taxon>
    </lineage>
</organism>
<dbReference type="Proteomes" id="UP000078595">
    <property type="component" value="Chromosome 5"/>
</dbReference>
<dbReference type="SMART" id="SM00066">
    <property type="entry name" value="GAL4"/>
    <property type="match status" value="1"/>
</dbReference>
<evidence type="ECO:0000256" key="6">
    <source>
        <dbReference type="SAM" id="MobiDB-lite"/>
    </source>
</evidence>
<feature type="region of interest" description="Disordered" evidence="6">
    <location>
        <begin position="47"/>
        <end position="121"/>
    </location>
</feature>
<proteinExistence type="predicted"/>
<feature type="compositionally biased region" description="Polar residues" evidence="6">
    <location>
        <begin position="97"/>
        <end position="107"/>
    </location>
</feature>
<dbReference type="RefSeq" id="XP_018263057.1">
    <property type="nucleotide sequence ID" value="XM_018407846.1"/>
</dbReference>
<dbReference type="PROSITE" id="PS50048">
    <property type="entry name" value="ZN2_CY6_FUNGAL_2"/>
    <property type="match status" value="1"/>
</dbReference>
<dbReference type="GO" id="GO:0005634">
    <property type="term" value="C:nucleus"/>
    <property type="evidence" value="ECO:0007669"/>
    <property type="project" value="UniProtKB-SubCell"/>
</dbReference>
<gene>
    <name evidence="8" type="ORF">I303_04548</name>
    <name evidence="9" type="ORF">I303_104474</name>
</gene>
<dbReference type="VEuPathDB" id="FungiDB:I303_04548"/>
<evidence type="ECO:0000259" key="7">
    <source>
        <dbReference type="PROSITE" id="PS50048"/>
    </source>
</evidence>
<dbReference type="CDD" id="cd00067">
    <property type="entry name" value="GAL4"/>
    <property type="match status" value="1"/>
</dbReference>
<dbReference type="EMBL" id="KI894031">
    <property type="protein sequence ID" value="OBR85215.1"/>
    <property type="molecule type" value="Genomic_DNA"/>
</dbReference>
<dbReference type="GO" id="GO:0003677">
    <property type="term" value="F:DNA binding"/>
    <property type="evidence" value="ECO:0007669"/>
    <property type="project" value="InterPro"/>
</dbReference>
<dbReference type="PANTHER" id="PTHR47338:SF29">
    <property type="entry name" value="ZN(2)-C6 FUNGAL-TYPE DOMAIN-CONTAINING PROTEIN"/>
    <property type="match status" value="1"/>
</dbReference>
<dbReference type="KEGG" id="kdj:28968247"/>
<dbReference type="Pfam" id="PF04082">
    <property type="entry name" value="Fungal_trans"/>
    <property type="match status" value="1"/>
</dbReference>
<name>A0A1A6A574_9TREE</name>
<evidence type="ECO:0000256" key="1">
    <source>
        <dbReference type="ARBA" id="ARBA00004123"/>
    </source>
</evidence>
<feature type="domain" description="Zn(2)-C6 fungal-type" evidence="7">
    <location>
        <begin position="15"/>
        <end position="45"/>
    </location>
</feature>
<dbReference type="GO" id="GO:0000981">
    <property type="term" value="F:DNA-binding transcription factor activity, RNA polymerase II-specific"/>
    <property type="evidence" value="ECO:0007669"/>
    <property type="project" value="InterPro"/>
</dbReference>
<keyword evidence="5" id="KW-0539">Nucleus</keyword>
<evidence type="ECO:0000256" key="4">
    <source>
        <dbReference type="ARBA" id="ARBA00023163"/>
    </source>
</evidence>
<dbReference type="STRING" id="1296121.A0A1A6A574"/>
<dbReference type="Pfam" id="PF00172">
    <property type="entry name" value="Zn_clus"/>
    <property type="match status" value="1"/>
</dbReference>
<dbReference type="PROSITE" id="PS00463">
    <property type="entry name" value="ZN2_CY6_FUNGAL_1"/>
    <property type="match status" value="1"/>
</dbReference>
<evidence type="ECO:0000256" key="2">
    <source>
        <dbReference type="ARBA" id="ARBA00022723"/>
    </source>
</evidence>
<dbReference type="InterPro" id="IPR050815">
    <property type="entry name" value="TF_fung"/>
</dbReference>
<feature type="compositionally biased region" description="Basic and acidic residues" evidence="6">
    <location>
        <begin position="49"/>
        <end position="63"/>
    </location>
</feature>
<evidence type="ECO:0000256" key="3">
    <source>
        <dbReference type="ARBA" id="ARBA00023015"/>
    </source>
</evidence>
<dbReference type="CDD" id="cd12148">
    <property type="entry name" value="fungal_TF_MHR"/>
    <property type="match status" value="1"/>
</dbReference>
<evidence type="ECO:0000256" key="5">
    <source>
        <dbReference type="ARBA" id="ARBA00023242"/>
    </source>
</evidence>
<comment type="subcellular location">
    <subcellularLocation>
        <location evidence="1">Nucleus</location>
    </subcellularLocation>
</comment>
<keyword evidence="4" id="KW-0804">Transcription</keyword>
<reference evidence="9" key="2">
    <citation type="submission" date="2013-07" db="EMBL/GenBank/DDBJ databases">
        <authorList>
            <consortium name="The Broad Institute Genome Sequencing Platform"/>
            <person name="Cuomo C."/>
            <person name="Litvintseva A."/>
            <person name="Chen Y."/>
            <person name="Heitman J."/>
            <person name="Sun S."/>
            <person name="Springer D."/>
            <person name="Dromer F."/>
            <person name="Young S.K."/>
            <person name="Zeng Q."/>
            <person name="Gargeya S."/>
            <person name="Fitzgerald M."/>
            <person name="Abouelleil A."/>
            <person name="Alvarado L."/>
            <person name="Berlin A.M."/>
            <person name="Chapman S.B."/>
            <person name="Dewar J."/>
            <person name="Goldberg J."/>
            <person name="Griggs A."/>
            <person name="Gujja S."/>
            <person name="Hansen M."/>
            <person name="Howarth C."/>
            <person name="Imamovic A."/>
            <person name="Larimer J."/>
            <person name="McCowan C."/>
            <person name="Murphy C."/>
            <person name="Pearson M."/>
            <person name="Priest M."/>
            <person name="Roberts A."/>
            <person name="Saif S."/>
            <person name="Shea T."/>
            <person name="Sykes S."/>
            <person name="Wortman J."/>
            <person name="Nusbaum C."/>
            <person name="Birren B."/>
        </authorList>
    </citation>
    <scope>NUCLEOTIDE SEQUENCE</scope>
    <source>
        <strain evidence="9">CBS 10117</strain>
    </source>
</reference>
<dbReference type="InterPro" id="IPR007219">
    <property type="entry name" value="XnlR_reg_dom"/>
</dbReference>
<dbReference type="EMBL" id="CP144534">
    <property type="protein sequence ID" value="WWC61889.1"/>
    <property type="molecule type" value="Genomic_DNA"/>
</dbReference>
<evidence type="ECO:0000313" key="10">
    <source>
        <dbReference type="Proteomes" id="UP000078595"/>
    </source>
</evidence>
<protein>
    <recommendedName>
        <fullName evidence="7">Zn(2)-C6 fungal-type domain-containing protein</fullName>
    </recommendedName>
</protein>
<reference evidence="8" key="1">
    <citation type="submission" date="2013-07" db="EMBL/GenBank/DDBJ databases">
        <title>The Genome Sequence of Cryptococcus dejecticola CBS10117.</title>
        <authorList>
            <consortium name="The Broad Institute Genome Sequencing Platform"/>
            <person name="Cuomo C."/>
            <person name="Litvintseva A."/>
            <person name="Chen Y."/>
            <person name="Heitman J."/>
            <person name="Sun S."/>
            <person name="Springer D."/>
            <person name="Dromer F."/>
            <person name="Young S.K."/>
            <person name="Zeng Q."/>
            <person name="Gargeya S."/>
            <person name="Fitzgerald M."/>
            <person name="Abouelleil A."/>
            <person name="Alvarado L."/>
            <person name="Berlin A.M."/>
            <person name="Chapman S.B."/>
            <person name="Dewar J."/>
            <person name="Goldberg J."/>
            <person name="Griggs A."/>
            <person name="Gujja S."/>
            <person name="Hansen M."/>
            <person name="Howarth C."/>
            <person name="Imamovic A."/>
            <person name="Larimer J."/>
            <person name="McCowan C."/>
            <person name="Murphy C."/>
            <person name="Pearson M."/>
            <person name="Priest M."/>
            <person name="Roberts A."/>
            <person name="Saif S."/>
            <person name="Shea T."/>
            <person name="Sykes S."/>
            <person name="Wortman J."/>
            <person name="Nusbaum C."/>
            <person name="Birren B."/>
        </authorList>
    </citation>
    <scope>NUCLEOTIDE SEQUENCE [LARGE SCALE GENOMIC DNA]</scope>
    <source>
        <strain evidence="8">CBS 10117</strain>
    </source>
</reference>
<dbReference type="PANTHER" id="PTHR47338">
    <property type="entry name" value="ZN(II)2CYS6 TRANSCRIPTION FACTOR (EUROFUNG)-RELATED"/>
    <property type="match status" value="1"/>
</dbReference>
<evidence type="ECO:0000313" key="9">
    <source>
        <dbReference type="EMBL" id="WWC61889.1"/>
    </source>
</evidence>
<evidence type="ECO:0000313" key="8">
    <source>
        <dbReference type="EMBL" id="OBR85215.1"/>
    </source>
</evidence>
<accession>A0A1A6A574</accession>